<sequence length="146" mass="16134">MRTPNASTKKRREAHMAAKQRDEGADGCRDHLESPSAPSAQSLPLLCNPLQRPQELSEALAGNQTPFPEHLSAQHTDGLTAEWTERGWRYATICARIQDADSFGDMQGAVRALTAPGGHRLTWTPLPQQPHVSETTTQRSSRRRAN</sequence>
<feature type="compositionally biased region" description="Low complexity" evidence="1">
    <location>
        <begin position="34"/>
        <end position="43"/>
    </location>
</feature>
<proteinExistence type="predicted"/>
<dbReference type="AlphaFoldDB" id="A0AAW1NM84"/>
<evidence type="ECO:0000313" key="2">
    <source>
        <dbReference type="EMBL" id="KAK9786172.1"/>
    </source>
</evidence>
<name>A0AAW1NM84_9CHLO</name>
<dbReference type="EMBL" id="JALJOQ010000280">
    <property type="protein sequence ID" value="KAK9786172.1"/>
    <property type="molecule type" value="Genomic_DNA"/>
</dbReference>
<feature type="region of interest" description="Disordered" evidence="1">
    <location>
        <begin position="120"/>
        <end position="146"/>
    </location>
</feature>
<feature type="region of interest" description="Disordered" evidence="1">
    <location>
        <begin position="1"/>
        <end position="43"/>
    </location>
</feature>
<comment type="caution">
    <text evidence="2">The sequence shown here is derived from an EMBL/GenBank/DDBJ whole genome shotgun (WGS) entry which is preliminary data.</text>
</comment>
<evidence type="ECO:0000313" key="3">
    <source>
        <dbReference type="Proteomes" id="UP001465755"/>
    </source>
</evidence>
<dbReference type="Proteomes" id="UP001465755">
    <property type="component" value="Unassembled WGS sequence"/>
</dbReference>
<accession>A0AAW1NM84</accession>
<gene>
    <name evidence="2" type="ORF">WJX73_009312</name>
</gene>
<evidence type="ECO:0000256" key="1">
    <source>
        <dbReference type="SAM" id="MobiDB-lite"/>
    </source>
</evidence>
<feature type="compositionally biased region" description="Basic and acidic residues" evidence="1">
    <location>
        <begin position="14"/>
        <end position="33"/>
    </location>
</feature>
<organism evidence="2 3">
    <name type="scientific">Symbiochloris irregularis</name>
    <dbReference type="NCBI Taxonomy" id="706552"/>
    <lineage>
        <taxon>Eukaryota</taxon>
        <taxon>Viridiplantae</taxon>
        <taxon>Chlorophyta</taxon>
        <taxon>core chlorophytes</taxon>
        <taxon>Trebouxiophyceae</taxon>
        <taxon>Trebouxiales</taxon>
        <taxon>Trebouxiaceae</taxon>
        <taxon>Symbiochloris</taxon>
    </lineage>
</organism>
<reference evidence="2 3" key="1">
    <citation type="journal article" date="2024" name="Nat. Commun.">
        <title>Phylogenomics reveals the evolutionary origins of lichenization in chlorophyte algae.</title>
        <authorList>
            <person name="Puginier C."/>
            <person name="Libourel C."/>
            <person name="Otte J."/>
            <person name="Skaloud P."/>
            <person name="Haon M."/>
            <person name="Grisel S."/>
            <person name="Petersen M."/>
            <person name="Berrin J.G."/>
            <person name="Delaux P.M."/>
            <person name="Dal Grande F."/>
            <person name="Keller J."/>
        </authorList>
    </citation>
    <scope>NUCLEOTIDE SEQUENCE [LARGE SCALE GENOMIC DNA]</scope>
    <source>
        <strain evidence="2 3">SAG 2036</strain>
    </source>
</reference>
<protein>
    <submittedName>
        <fullName evidence="2">Uncharacterized protein</fullName>
    </submittedName>
</protein>
<keyword evidence="3" id="KW-1185">Reference proteome</keyword>